<feature type="domain" description="ACT" evidence="7">
    <location>
        <begin position="365"/>
        <end position="447"/>
    </location>
</feature>
<dbReference type="Pfam" id="PF04117">
    <property type="entry name" value="Mpv17_PMP22"/>
    <property type="match status" value="1"/>
</dbReference>
<accession>A0A9K3LM16</accession>
<evidence type="ECO:0000256" key="3">
    <source>
        <dbReference type="ARBA" id="ARBA00022692"/>
    </source>
</evidence>
<sequence>MMASSSIAARRFTSYASQSSTVASSTVAGTSSSSASTLWNQAKKIPMEYPFAFGVILSGFKTSFSDLLVQKVVERKDKVDWKRNAAFAAFGFVYLGGVQYTLYVPIFGRLFPNAARFAAKPIRQKLQDVRGMWQLLAQTFCDQCVHHPLMYFPAFYVTKELVMGPSNNQSGKPEIGRVLNEYRQNMKEDLMALWKIWVPATLFNFAFMPMHLRIPFVAGVSLLWTCVLSAMRGGDVVRGQDMAGGAVTGSTYQILLEGLDTFNTTPVEVDPNMDHMNISAAGKQRPGLVALLARHIADHGGNITHSKMVRLGEEFIIQMHVAVPKDELANFKRSLRERKLKELDIQATKLTRRATKKDEAVLGLRIHCVGEDRPGILADVAERIASKGMSLEDVSTTRRMSKTGQREFVIDALASSPNIKDKENLDQCIADIASMETDFRLTHFDVRVHTA</sequence>
<evidence type="ECO:0000259" key="7">
    <source>
        <dbReference type="PROSITE" id="PS51671"/>
    </source>
</evidence>
<evidence type="ECO:0000256" key="1">
    <source>
        <dbReference type="ARBA" id="ARBA00004141"/>
    </source>
</evidence>
<dbReference type="AlphaFoldDB" id="A0A9K3LM16"/>
<comment type="caution">
    <text evidence="8">The sequence shown here is derived from an EMBL/GenBank/DDBJ whole genome shotgun (WGS) entry which is preliminary data.</text>
</comment>
<keyword evidence="9" id="KW-1185">Reference proteome</keyword>
<reference evidence="8" key="2">
    <citation type="submission" date="2021-04" db="EMBL/GenBank/DDBJ databases">
        <authorList>
            <person name="Podell S."/>
        </authorList>
    </citation>
    <scope>NUCLEOTIDE SEQUENCE</scope>
    <source>
        <strain evidence="8">Hildebrandi</strain>
    </source>
</reference>
<dbReference type="InterPro" id="IPR002912">
    <property type="entry name" value="ACT_dom"/>
</dbReference>
<dbReference type="GO" id="GO:0016020">
    <property type="term" value="C:membrane"/>
    <property type="evidence" value="ECO:0007669"/>
    <property type="project" value="UniProtKB-SubCell"/>
</dbReference>
<feature type="transmembrane region" description="Helical" evidence="6">
    <location>
        <begin position="85"/>
        <end position="103"/>
    </location>
</feature>
<evidence type="ECO:0000313" key="9">
    <source>
        <dbReference type="Proteomes" id="UP000693970"/>
    </source>
</evidence>
<keyword evidence="4 6" id="KW-1133">Transmembrane helix</keyword>
<dbReference type="PANTHER" id="PTHR11266:SF21">
    <property type="entry name" value="ACT DOMAIN-CONTAINING PROTEIN"/>
    <property type="match status" value="1"/>
</dbReference>
<dbReference type="GO" id="GO:0005737">
    <property type="term" value="C:cytoplasm"/>
    <property type="evidence" value="ECO:0007669"/>
    <property type="project" value="TreeGrafter"/>
</dbReference>
<dbReference type="Proteomes" id="UP000693970">
    <property type="component" value="Unassembled WGS sequence"/>
</dbReference>
<dbReference type="EMBL" id="JAGRRH010000009">
    <property type="protein sequence ID" value="KAG7364305.1"/>
    <property type="molecule type" value="Genomic_DNA"/>
</dbReference>
<evidence type="ECO:0000256" key="4">
    <source>
        <dbReference type="ARBA" id="ARBA00022989"/>
    </source>
</evidence>
<evidence type="ECO:0000256" key="5">
    <source>
        <dbReference type="ARBA" id="ARBA00023136"/>
    </source>
</evidence>
<evidence type="ECO:0000256" key="2">
    <source>
        <dbReference type="ARBA" id="ARBA00006824"/>
    </source>
</evidence>
<dbReference type="OrthoDB" id="5345392at2759"/>
<gene>
    <name evidence="8" type="ORF">IV203_037507</name>
</gene>
<evidence type="ECO:0000313" key="8">
    <source>
        <dbReference type="EMBL" id="KAG7364305.1"/>
    </source>
</evidence>
<proteinExistence type="inferred from homology"/>
<dbReference type="Pfam" id="PF13740">
    <property type="entry name" value="ACT_6"/>
    <property type="match status" value="1"/>
</dbReference>
<evidence type="ECO:0000256" key="6">
    <source>
        <dbReference type="SAM" id="Phobius"/>
    </source>
</evidence>
<dbReference type="InterPro" id="IPR007248">
    <property type="entry name" value="Mpv17_PMP22"/>
</dbReference>
<protein>
    <submittedName>
        <fullName evidence="8">ACT domain containing protein</fullName>
    </submittedName>
</protein>
<organism evidence="8 9">
    <name type="scientific">Nitzschia inconspicua</name>
    <dbReference type="NCBI Taxonomy" id="303405"/>
    <lineage>
        <taxon>Eukaryota</taxon>
        <taxon>Sar</taxon>
        <taxon>Stramenopiles</taxon>
        <taxon>Ochrophyta</taxon>
        <taxon>Bacillariophyta</taxon>
        <taxon>Bacillariophyceae</taxon>
        <taxon>Bacillariophycidae</taxon>
        <taxon>Bacillariales</taxon>
        <taxon>Bacillariaceae</taxon>
        <taxon>Nitzschia</taxon>
    </lineage>
</organism>
<comment type="subcellular location">
    <subcellularLocation>
        <location evidence="1">Membrane</location>
        <topology evidence="1">Multi-pass membrane protein</topology>
    </subcellularLocation>
</comment>
<keyword evidence="5 6" id="KW-0472">Membrane</keyword>
<dbReference type="PANTHER" id="PTHR11266">
    <property type="entry name" value="PEROXISOMAL MEMBRANE PROTEIN 2, PXMP2 MPV17"/>
    <property type="match status" value="1"/>
</dbReference>
<dbReference type="PROSITE" id="PS51671">
    <property type="entry name" value="ACT"/>
    <property type="match status" value="1"/>
</dbReference>
<comment type="similarity">
    <text evidence="2">Belongs to the peroxisomal membrane protein PXMP2/4 family.</text>
</comment>
<reference evidence="8" key="1">
    <citation type="journal article" date="2021" name="Sci. Rep.">
        <title>Diploid genomic architecture of Nitzschia inconspicua, an elite biomass production diatom.</title>
        <authorList>
            <person name="Oliver A."/>
            <person name="Podell S."/>
            <person name="Pinowska A."/>
            <person name="Traller J.C."/>
            <person name="Smith S.R."/>
            <person name="McClure R."/>
            <person name="Beliaev A."/>
            <person name="Bohutskyi P."/>
            <person name="Hill E.A."/>
            <person name="Rabines A."/>
            <person name="Zheng H."/>
            <person name="Allen L.Z."/>
            <person name="Kuo A."/>
            <person name="Grigoriev I.V."/>
            <person name="Allen A.E."/>
            <person name="Hazlebeck D."/>
            <person name="Allen E.E."/>
        </authorList>
    </citation>
    <scope>NUCLEOTIDE SEQUENCE</scope>
    <source>
        <strain evidence="8">Hildebrandi</strain>
    </source>
</reference>
<name>A0A9K3LM16_9STRA</name>
<keyword evidence="3 6" id="KW-0812">Transmembrane</keyword>